<dbReference type="Pfam" id="PF02140">
    <property type="entry name" value="SUEL_Lectin"/>
    <property type="match status" value="1"/>
</dbReference>
<gene>
    <name evidence="12" type="ORF">Lalb_Chr11g0068691</name>
</gene>
<dbReference type="InterPro" id="IPR000922">
    <property type="entry name" value="Lectin_gal-bd_dom"/>
</dbReference>
<evidence type="ECO:0000256" key="10">
    <source>
        <dbReference type="ARBA" id="ARBA00023295"/>
    </source>
</evidence>
<dbReference type="EC" id="3.2.1.23" evidence="4"/>
<name>A0A6A4PRC6_LUPAL</name>
<evidence type="ECO:0000256" key="5">
    <source>
        <dbReference type="ARBA" id="ARBA00022523"/>
    </source>
</evidence>
<dbReference type="GO" id="GO:0048046">
    <property type="term" value="C:apoplast"/>
    <property type="evidence" value="ECO:0007669"/>
    <property type="project" value="UniProtKB-SubCell"/>
</dbReference>
<dbReference type="InterPro" id="IPR001944">
    <property type="entry name" value="Glycoside_Hdrlase_35"/>
</dbReference>
<dbReference type="GO" id="GO:0030246">
    <property type="term" value="F:carbohydrate binding"/>
    <property type="evidence" value="ECO:0007669"/>
    <property type="project" value="InterPro"/>
</dbReference>
<dbReference type="InterPro" id="IPR043159">
    <property type="entry name" value="Lectin_gal-bd_sf"/>
</dbReference>
<evidence type="ECO:0000256" key="3">
    <source>
        <dbReference type="ARBA" id="ARBA00009809"/>
    </source>
</evidence>
<dbReference type="FunFam" id="2.60.120.260:FF:000142">
    <property type="entry name" value="Beta-galactosidase"/>
    <property type="match status" value="1"/>
</dbReference>
<feature type="domain" description="SUEL-type lectin" evidence="11">
    <location>
        <begin position="466"/>
        <end position="552"/>
    </location>
</feature>
<dbReference type="InterPro" id="IPR031330">
    <property type="entry name" value="Gly_Hdrlase_35_cat"/>
</dbReference>
<dbReference type="AlphaFoldDB" id="A0A6A4PRC6"/>
<dbReference type="PANTHER" id="PTHR23421">
    <property type="entry name" value="BETA-GALACTOSIDASE RELATED"/>
    <property type="match status" value="1"/>
</dbReference>
<dbReference type="GO" id="GO:0004565">
    <property type="term" value="F:beta-galactosidase activity"/>
    <property type="evidence" value="ECO:0007669"/>
    <property type="project" value="UniProtKB-EC"/>
</dbReference>
<accession>A0A6A4PRC6</accession>
<evidence type="ECO:0000256" key="2">
    <source>
        <dbReference type="ARBA" id="ARBA00004271"/>
    </source>
</evidence>
<dbReference type="CDD" id="cd22842">
    <property type="entry name" value="Gal_Rha_Lectin_BGal"/>
    <property type="match status" value="1"/>
</dbReference>
<keyword evidence="6" id="KW-0964">Secreted</keyword>
<evidence type="ECO:0000256" key="8">
    <source>
        <dbReference type="ARBA" id="ARBA00022801"/>
    </source>
</evidence>
<evidence type="ECO:0000256" key="4">
    <source>
        <dbReference type="ARBA" id="ARBA00012756"/>
    </source>
</evidence>
<keyword evidence="5" id="KW-0052">Apoplast</keyword>
<keyword evidence="8" id="KW-0378">Hydrolase</keyword>
<dbReference type="PRINTS" id="PR00742">
    <property type="entry name" value="GLHYDRLASE35"/>
</dbReference>
<dbReference type="InterPro" id="IPR041392">
    <property type="entry name" value="GHD"/>
</dbReference>
<protein>
    <recommendedName>
        <fullName evidence="4">beta-galactosidase</fullName>
        <ecNumber evidence="4">3.2.1.23</ecNumber>
    </recommendedName>
</protein>
<reference evidence="13" key="1">
    <citation type="journal article" date="2020" name="Nat. Commun.">
        <title>Genome sequence of the cluster root forming white lupin.</title>
        <authorList>
            <person name="Hufnagel B."/>
            <person name="Marques A."/>
            <person name="Soriano A."/>
            <person name="Marques L."/>
            <person name="Divol F."/>
            <person name="Doumas P."/>
            <person name="Sallet E."/>
            <person name="Mancinotti D."/>
            <person name="Carrere S."/>
            <person name="Marande W."/>
            <person name="Arribat S."/>
            <person name="Keller J."/>
            <person name="Huneau C."/>
            <person name="Blein T."/>
            <person name="Aime D."/>
            <person name="Laguerre M."/>
            <person name="Taylor J."/>
            <person name="Schubert V."/>
            <person name="Nelson M."/>
            <person name="Geu-Flores F."/>
            <person name="Crespi M."/>
            <person name="Gallardo-Guerrero K."/>
            <person name="Delaux P.-M."/>
            <person name="Salse J."/>
            <person name="Berges H."/>
            <person name="Guyot R."/>
            <person name="Gouzy J."/>
            <person name="Peret B."/>
        </authorList>
    </citation>
    <scope>NUCLEOTIDE SEQUENCE [LARGE SCALE GENOMIC DNA]</scope>
    <source>
        <strain evidence="13">cv. Amiga</strain>
    </source>
</reference>
<dbReference type="Pfam" id="PF01301">
    <property type="entry name" value="Glyco_hydro_35"/>
    <property type="match status" value="1"/>
</dbReference>
<organism evidence="12 13">
    <name type="scientific">Lupinus albus</name>
    <name type="common">White lupine</name>
    <name type="synonym">Lupinus termis</name>
    <dbReference type="NCBI Taxonomy" id="3870"/>
    <lineage>
        <taxon>Eukaryota</taxon>
        <taxon>Viridiplantae</taxon>
        <taxon>Streptophyta</taxon>
        <taxon>Embryophyta</taxon>
        <taxon>Tracheophyta</taxon>
        <taxon>Spermatophyta</taxon>
        <taxon>Magnoliopsida</taxon>
        <taxon>eudicotyledons</taxon>
        <taxon>Gunneridae</taxon>
        <taxon>Pentapetalae</taxon>
        <taxon>rosids</taxon>
        <taxon>fabids</taxon>
        <taxon>Fabales</taxon>
        <taxon>Fabaceae</taxon>
        <taxon>Papilionoideae</taxon>
        <taxon>50 kb inversion clade</taxon>
        <taxon>genistoids sensu lato</taxon>
        <taxon>core genistoids</taxon>
        <taxon>Genisteae</taxon>
        <taxon>Lupinus</taxon>
    </lineage>
</organism>
<dbReference type="GO" id="GO:0005975">
    <property type="term" value="P:carbohydrate metabolic process"/>
    <property type="evidence" value="ECO:0007669"/>
    <property type="project" value="InterPro"/>
</dbReference>
<evidence type="ECO:0000313" key="13">
    <source>
        <dbReference type="Proteomes" id="UP000447434"/>
    </source>
</evidence>
<keyword evidence="9" id="KW-0325">Glycoprotein</keyword>
<comment type="similarity">
    <text evidence="3">Belongs to the glycosyl hydrolase 35 family.</text>
</comment>
<evidence type="ECO:0000256" key="9">
    <source>
        <dbReference type="ARBA" id="ARBA00023180"/>
    </source>
</evidence>
<evidence type="ECO:0000256" key="7">
    <source>
        <dbReference type="ARBA" id="ARBA00022729"/>
    </source>
</evidence>
<dbReference type="Pfam" id="PF21467">
    <property type="entry name" value="BetaGal_gal-bd"/>
    <property type="match status" value="1"/>
</dbReference>
<sequence>MYHGGTNFGRTAGGAFVTTSYDYDAPIDEYGLPRFPKWGHLKELHKAIKLCEPVLLYGTSVNISLAPSVEADVYTDTSGACAAFIANVDDKNDKTVEFRNASYYLPAWSVSILPDCKNVVFNTAKVTSHTSVVEMIPEELKESGKPVKWSVFKENTGIWGNGDFVQNGFVDHVNTTKDISDYLWHTTSVIVDENEEFLKNGSKPVLLIEFKGHAFHVFVNQEYQGMATGYGSPYNFTNPIPLKGGKSEIAILSLMVGLPSAGTLYEFVESGLRSVKIAGLNNGTIDLSSYAWTSKIGMQGEQLKIYQGDGLNSVNWTPTSKPPKGQPLTWYKTIVDAPPGDEPVALDMLHMGKGLAWLNGEEIGRYWPRICESKKEECVQQCDYRGKFDSNKCNTGCGEPTQQWYHVPRSWFKSSGNVLVFFEEKGGDPENITFVRRKVSGACAFVAEDYPSVGIHSQNDDEIDNNKNSPIAHLTCPDNTVISAVKFASFGTPSGTCGSYLKGDCHDPNSSIVVEKTCLNKNECVIGLNQENFKTNYCSGLSRKLAVEAICS</sequence>
<comment type="subcellular location">
    <subcellularLocation>
        <location evidence="2">Secreted</location>
        <location evidence="2">Extracellular space</location>
        <location evidence="2">Apoplast</location>
    </subcellularLocation>
</comment>
<dbReference type="OrthoDB" id="1657402at2759"/>
<evidence type="ECO:0000313" key="12">
    <source>
        <dbReference type="EMBL" id="KAE9604191.1"/>
    </source>
</evidence>
<evidence type="ECO:0000259" key="11">
    <source>
        <dbReference type="PROSITE" id="PS50228"/>
    </source>
</evidence>
<dbReference type="EMBL" id="WOCE01000011">
    <property type="protein sequence ID" value="KAE9604191.1"/>
    <property type="molecule type" value="Genomic_DNA"/>
</dbReference>
<dbReference type="InterPro" id="IPR048913">
    <property type="entry name" value="BetaGal_gal-bd"/>
</dbReference>
<dbReference type="SUPFAM" id="SSF49785">
    <property type="entry name" value="Galactose-binding domain-like"/>
    <property type="match status" value="2"/>
</dbReference>
<dbReference type="FunFam" id="2.60.120.260:FF:000097">
    <property type="entry name" value="Beta-galactosidase"/>
    <property type="match status" value="1"/>
</dbReference>
<dbReference type="Gene3D" id="2.60.120.260">
    <property type="entry name" value="Galactose-binding domain-like"/>
    <property type="match status" value="2"/>
</dbReference>
<comment type="catalytic activity">
    <reaction evidence="1">
        <text>Hydrolysis of terminal non-reducing beta-D-galactose residues in beta-D-galactosides.</text>
        <dbReference type="EC" id="3.2.1.23"/>
    </reaction>
</comment>
<dbReference type="PROSITE" id="PS50228">
    <property type="entry name" value="SUEL_LECTIN"/>
    <property type="match status" value="1"/>
</dbReference>
<dbReference type="InterPro" id="IPR017853">
    <property type="entry name" value="GH"/>
</dbReference>
<evidence type="ECO:0000256" key="6">
    <source>
        <dbReference type="ARBA" id="ARBA00022525"/>
    </source>
</evidence>
<evidence type="ECO:0000256" key="1">
    <source>
        <dbReference type="ARBA" id="ARBA00001412"/>
    </source>
</evidence>
<dbReference type="Gene3D" id="2.60.120.740">
    <property type="match status" value="1"/>
</dbReference>
<proteinExistence type="inferred from homology"/>
<dbReference type="Proteomes" id="UP000447434">
    <property type="component" value="Chromosome 11"/>
</dbReference>
<dbReference type="InterPro" id="IPR008979">
    <property type="entry name" value="Galactose-bd-like_sf"/>
</dbReference>
<keyword evidence="13" id="KW-1185">Reference proteome</keyword>
<keyword evidence="7" id="KW-0732">Signal</keyword>
<dbReference type="Pfam" id="PF17834">
    <property type="entry name" value="GHD"/>
    <property type="match status" value="1"/>
</dbReference>
<dbReference type="SUPFAM" id="SSF51445">
    <property type="entry name" value="(Trans)glycosidases"/>
    <property type="match status" value="1"/>
</dbReference>
<comment type="caution">
    <text evidence="12">The sequence shown here is derived from an EMBL/GenBank/DDBJ whole genome shotgun (WGS) entry which is preliminary data.</text>
</comment>
<dbReference type="FunFam" id="2.60.120.740:FF:000002">
    <property type="entry name" value="Beta-galactosidase"/>
    <property type="match status" value="1"/>
</dbReference>
<keyword evidence="10" id="KW-0326">Glycosidase</keyword>